<dbReference type="Proteomes" id="UP000305067">
    <property type="component" value="Unassembled WGS sequence"/>
</dbReference>
<sequence>MRRYMDAVESPKTESLDVLVAAHQFAYLPRSTTKVHPNLTALSSAMSVTLSFNLEISDHHSLILDLVAEGPFVHPVLSVWALCEGLLRTAHKTPSQENLLSTDSIWAASPQIPSDFDPDSAETDATYPKWSLLVRYLGALLLPHSTKHHSEGCILLGGITNEVFAGAAVYSNQEHVFLTMAIYCHLTLLWGVRSTHEHWSEPPADRRFNHLEILERIRPFESMRDMPSHVRSDAAVLFHGMRSAIRQLCARVSSIPLDSERAKVLLKVYAGTFFRHFVPTSYCFTIGDAEVCLRLLLQLPGIGFWFGHRDALQYLWVAFLRTTLDSWTTICEGHPITATDDLEKRSELQSLCETLSRHESLTILLHILGPAVYAALHVEYLQPLRKLVNVTTSTDSDLISWRSAMEDVLDVTLEPERLLIVPVAANGLDINVPAELILCIGQLLEDLERIARRVCSAPDFQPYERIYLALDVTDADAIDHKSVTINEERWVVKPVVHQNALSVHTDSGGPGYLKLSWGERAKAMEAAAFLRRPKAAKDAAASLPV</sequence>
<protein>
    <submittedName>
        <fullName evidence="1">Uncharacterized protein</fullName>
    </submittedName>
</protein>
<evidence type="ECO:0000313" key="2">
    <source>
        <dbReference type="Proteomes" id="UP000305067"/>
    </source>
</evidence>
<gene>
    <name evidence="1" type="ORF">BDV98DRAFT_178654</name>
</gene>
<proteinExistence type="predicted"/>
<name>A0A5C3QBG6_9AGAR</name>
<dbReference type="EMBL" id="ML178834">
    <property type="protein sequence ID" value="TFK99362.1"/>
    <property type="molecule type" value="Genomic_DNA"/>
</dbReference>
<accession>A0A5C3QBG6</accession>
<keyword evidence="2" id="KW-1185">Reference proteome</keyword>
<organism evidence="1 2">
    <name type="scientific">Pterulicium gracile</name>
    <dbReference type="NCBI Taxonomy" id="1884261"/>
    <lineage>
        <taxon>Eukaryota</taxon>
        <taxon>Fungi</taxon>
        <taxon>Dikarya</taxon>
        <taxon>Basidiomycota</taxon>
        <taxon>Agaricomycotina</taxon>
        <taxon>Agaricomycetes</taxon>
        <taxon>Agaricomycetidae</taxon>
        <taxon>Agaricales</taxon>
        <taxon>Pleurotineae</taxon>
        <taxon>Pterulaceae</taxon>
        <taxon>Pterulicium</taxon>
    </lineage>
</organism>
<evidence type="ECO:0000313" key="1">
    <source>
        <dbReference type="EMBL" id="TFK99362.1"/>
    </source>
</evidence>
<reference evidence="1 2" key="1">
    <citation type="journal article" date="2019" name="Nat. Ecol. Evol.">
        <title>Megaphylogeny resolves global patterns of mushroom evolution.</title>
        <authorList>
            <person name="Varga T."/>
            <person name="Krizsan K."/>
            <person name="Foldi C."/>
            <person name="Dima B."/>
            <person name="Sanchez-Garcia M."/>
            <person name="Sanchez-Ramirez S."/>
            <person name="Szollosi G.J."/>
            <person name="Szarkandi J.G."/>
            <person name="Papp V."/>
            <person name="Albert L."/>
            <person name="Andreopoulos W."/>
            <person name="Angelini C."/>
            <person name="Antonin V."/>
            <person name="Barry K.W."/>
            <person name="Bougher N.L."/>
            <person name="Buchanan P."/>
            <person name="Buyck B."/>
            <person name="Bense V."/>
            <person name="Catcheside P."/>
            <person name="Chovatia M."/>
            <person name="Cooper J."/>
            <person name="Damon W."/>
            <person name="Desjardin D."/>
            <person name="Finy P."/>
            <person name="Geml J."/>
            <person name="Haridas S."/>
            <person name="Hughes K."/>
            <person name="Justo A."/>
            <person name="Karasinski D."/>
            <person name="Kautmanova I."/>
            <person name="Kiss B."/>
            <person name="Kocsube S."/>
            <person name="Kotiranta H."/>
            <person name="LaButti K.M."/>
            <person name="Lechner B.E."/>
            <person name="Liimatainen K."/>
            <person name="Lipzen A."/>
            <person name="Lukacs Z."/>
            <person name="Mihaltcheva S."/>
            <person name="Morgado L.N."/>
            <person name="Niskanen T."/>
            <person name="Noordeloos M.E."/>
            <person name="Ohm R.A."/>
            <person name="Ortiz-Santana B."/>
            <person name="Ovrebo C."/>
            <person name="Racz N."/>
            <person name="Riley R."/>
            <person name="Savchenko A."/>
            <person name="Shiryaev A."/>
            <person name="Soop K."/>
            <person name="Spirin V."/>
            <person name="Szebenyi C."/>
            <person name="Tomsovsky M."/>
            <person name="Tulloss R.E."/>
            <person name="Uehling J."/>
            <person name="Grigoriev I.V."/>
            <person name="Vagvolgyi C."/>
            <person name="Papp T."/>
            <person name="Martin F.M."/>
            <person name="Miettinen O."/>
            <person name="Hibbett D.S."/>
            <person name="Nagy L.G."/>
        </authorList>
    </citation>
    <scope>NUCLEOTIDE SEQUENCE [LARGE SCALE GENOMIC DNA]</scope>
    <source>
        <strain evidence="1 2">CBS 309.79</strain>
    </source>
</reference>
<dbReference type="AlphaFoldDB" id="A0A5C3QBG6"/>